<name>A0A075MSH0_9ARCH</name>
<evidence type="ECO:0000313" key="2">
    <source>
        <dbReference type="EMBL" id="AIF84070.1"/>
    </source>
</evidence>
<reference evidence="2 3" key="1">
    <citation type="journal article" date="2014" name="PLoS ONE">
        <title>Genome Sequence of Candidatus Nitrososphaera evergladensis from Group I.1b Enriched from Everglades Soil Reveals Novel Genomic Features of the Ammonia-Oxidizing Archaea.</title>
        <authorList>
            <person name="Zhalnina K.V."/>
            <person name="Dias R."/>
            <person name="Leonard M.T."/>
            <person name="Dorr de Quadros P."/>
            <person name="Camargo F.A."/>
            <person name="Drew J.C."/>
            <person name="Farmerie W.G."/>
            <person name="Daroub S.H."/>
            <person name="Triplett E.W."/>
        </authorList>
    </citation>
    <scope>NUCLEOTIDE SEQUENCE [LARGE SCALE GENOMIC DNA]</scope>
    <source>
        <strain evidence="2 3">SR1</strain>
    </source>
</reference>
<feature type="region of interest" description="Disordered" evidence="1">
    <location>
        <begin position="27"/>
        <end position="46"/>
    </location>
</feature>
<dbReference type="RefSeq" id="WP_158385317.1">
    <property type="nucleotide sequence ID" value="NZ_CP007174.1"/>
</dbReference>
<dbReference type="AlphaFoldDB" id="A0A075MSH0"/>
<dbReference type="GeneID" id="43502631"/>
<dbReference type="STRING" id="1459636.NTE_02013"/>
<proteinExistence type="predicted"/>
<evidence type="ECO:0000313" key="3">
    <source>
        <dbReference type="Proteomes" id="UP000028194"/>
    </source>
</evidence>
<feature type="compositionally biased region" description="Pro residues" evidence="1">
    <location>
        <begin position="34"/>
        <end position="46"/>
    </location>
</feature>
<dbReference type="KEGG" id="nev:NTE_02013"/>
<organism evidence="2 3">
    <name type="scientific">Candidatus Nitrososphaera evergladensis SR1</name>
    <dbReference type="NCBI Taxonomy" id="1459636"/>
    <lineage>
        <taxon>Archaea</taxon>
        <taxon>Nitrososphaerota</taxon>
        <taxon>Nitrososphaeria</taxon>
        <taxon>Nitrososphaerales</taxon>
        <taxon>Nitrososphaeraceae</taxon>
        <taxon>Nitrososphaera</taxon>
    </lineage>
</organism>
<gene>
    <name evidence="2" type="ORF">NTE_02013</name>
</gene>
<dbReference type="HOGENOM" id="CLU_217066_0_0_2"/>
<evidence type="ECO:0000256" key="1">
    <source>
        <dbReference type="SAM" id="MobiDB-lite"/>
    </source>
</evidence>
<accession>A0A075MSH0</accession>
<protein>
    <submittedName>
        <fullName evidence="2">Uncharacterized protein</fullName>
    </submittedName>
</protein>
<dbReference type="Proteomes" id="UP000028194">
    <property type="component" value="Chromosome"/>
</dbReference>
<keyword evidence="3" id="KW-1185">Reference proteome</keyword>
<dbReference type="EMBL" id="CP007174">
    <property type="protein sequence ID" value="AIF84070.1"/>
    <property type="molecule type" value="Genomic_DNA"/>
</dbReference>
<sequence>MAIRYRCVNCNIVLSGEGASRHYLANPTHKLEKLPPPPKPVKSPTR</sequence>